<accession>A0A2K4ZMM4</accession>
<dbReference type="Gene3D" id="3.90.640.10">
    <property type="entry name" value="Actin, Chain A, domain 4"/>
    <property type="match status" value="1"/>
</dbReference>
<sequence length="585" mass="65852">MAVIGIDLGTTNSLGAYWKDGEVQLIPMEEERFLLPSVVGYVEGEGFAVGAVAKERLISHAEDTVASFKRFMGTAKEYTLGGRDYAPMELSAMVLEQIKRNAEFFLKEEIEEAIITVPAYFNDKQRSDTKKAAQIAGLKVERLINEPSAAALAYRMEYGEEDRTLLVFDFGGGTLDLSYVECFDNVIEIIAVAGDNHLGGDDIDQAISEYFCRENGLTPEELTREEQAKVRKLSEEAKCALAEREEVTMKLEAGAKICRAVLNEEQLFEICMPLFGKIKQLFLHILEDADSRISGIDDLIMVGGSSKLGVVKRFLRELLGKEPIVLGETDRVVAFGAGVYAGIRQRREEIRDMLLTDVCPFTLGIGINNKANRDKNILSPMIERNSTLPASHRDRFVTVGDYQKEIRIRIYQGEEYYVDDDVLLGELSIEVALKPAGQAWVDVQFTYDINGILHVMAENEMGERRQILLANQTLSEAELEQYTREMEKLMLPPIQQPENQKMLAAFLEYYENSTGHRREMIAAMTGRIMAGLQSGRKKEVRNAQELGRAWLAQLQQAADMREEVLFDGELKFGSEEGWEDLEEDL</sequence>
<evidence type="ECO:0000256" key="2">
    <source>
        <dbReference type="ARBA" id="ARBA00007381"/>
    </source>
</evidence>
<keyword evidence="9" id="KW-0143">Chaperone</keyword>
<evidence type="ECO:0000256" key="12">
    <source>
        <dbReference type="ARBA" id="ARBA00033103"/>
    </source>
</evidence>
<evidence type="ECO:0000256" key="10">
    <source>
        <dbReference type="ARBA" id="ARBA00030019"/>
    </source>
</evidence>
<dbReference type="Proteomes" id="UP000236311">
    <property type="component" value="Unassembled WGS sequence"/>
</dbReference>
<keyword evidence="8" id="KW-0346">Stress response</keyword>
<keyword evidence="6 13" id="KW-0547">Nucleotide-binding</keyword>
<keyword evidence="16" id="KW-1185">Reference proteome</keyword>
<evidence type="ECO:0000256" key="7">
    <source>
        <dbReference type="ARBA" id="ARBA00022840"/>
    </source>
</evidence>
<dbReference type="GO" id="GO:0140662">
    <property type="term" value="F:ATP-dependent protein folding chaperone"/>
    <property type="evidence" value="ECO:0007669"/>
    <property type="project" value="InterPro"/>
</dbReference>
<dbReference type="OrthoDB" id="9766019at2"/>
<dbReference type="InterPro" id="IPR013126">
    <property type="entry name" value="Hsp_70_fam"/>
</dbReference>
<organism evidence="15 16">
    <name type="scientific">Acetatifactor muris</name>
    <dbReference type="NCBI Taxonomy" id="879566"/>
    <lineage>
        <taxon>Bacteria</taxon>
        <taxon>Bacillati</taxon>
        <taxon>Bacillota</taxon>
        <taxon>Clostridia</taxon>
        <taxon>Lachnospirales</taxon>
        <taxon>Lachnospiraceae</taxon>
        <taxon>Acetatifactor</taxon>
    </lineage>
</organism>
<comment type="similarity">
    <text evidence="2 13">Belongs to the heat shock protein 70 family.</text>
</comment>
<dbReference type="PRINTS" id="PR00301">
    <property type="entry name" value="HEATSHOCK70"/>
</dbReference>
<evidence type="ECO:0000313" key="15">
    <source>
        <dbReference type="EMBL" id="SOY31737.1"/>
    </source>
</evidence>
<evidence type="ECO:0000256" key="8">
    <source>
        <dbReference type="ARBA" id="ARBA00023016"/>
    </source>
</evidence>
<evidence type="ECO:0000313" key="16">
    <source>
        <dbReference type="Proteomes" id="UP000236311"/>
    </source>
</evidence>
<evidence type="ECO:0000256" key="13">
    <source>
        <dbReference type="RuleBase" id="RU003322"/>
    </source>
</evidence>
<dbReference type="PANTHER" id="PTHR19375">
    <property type="entry name" value="HEAT SHOCK PROTEIN 70KDA"/>
    <property type="match status" value="1"/>
</dbReference>
<keyword evidence="7 13" id="KW-0067">ATP-binding</keyword>
<gene>
    <name evidence="15" type="primary">hscC_2</name>
    <name evidence="15" type="ORF">AMURIS_04485</name>
</gene>
<evidence type="ECO:0000256" key="6">
    <source>
        <dbReference type="ARBA" id="ARBA00022741"/>
    </source>
</evidence>
<dbReference type="InterPro" id="IPR018181">
    <property type="entry name" value="Heat_shock_70_CS"/>
</dbReference>
<dbReference type="Gene3D" id="3.30.420.40">
    <property type="match status" value="2"/>
</dbReference>
<dbReference type="SUPFAM" id="SSF53067">
    <property type="entry name" value="Actin-like ATPase domain"/>
    <property type="match status" value="2"/>
</dbReference>
<evidence type="ECO:0000256" key="5">
    <source>
        <dbReference type="ARBA" id="ARBA00022553"/>
    </source>
</evidence>
<reference evidence="15 16" key="1">
    <citation type="submission" date="2018-01" db="EMBL/GenBank/DDBJ databases">
        <authorList>
            <person name="Gaut B.S."/>
            <person name="Morton B.R."/>
            <person name="Clegg M.T."/>
            <person name="Duvall M.R."/>
        </authorList>
    </citation>
    <scope>NUCLEOTIDE SEQUENCE [LARGE SCALE GENOMIC DNA]</scope>
    <source>
        <strain evidence="15">GP69</strain>
    </source>
</reference>
<name>A0A2K4ZMM4_9FIRM</name>
<dbReference type="GO" id="GO:0005524">
    <property type="term" value="F:ATP binding"/>
    <property type="evidence" value="ECO:0007669"/>
    <property type="project" value="UniProtKB-KW"/>
</dbReference>
<evidence type="ECO:0000256" key="14">
    <source>
        <dbReference type="SAM" id="Coils"/>
    </source>
</evidence>
<proteinExistence type="inferred from homology"/>
<dbReference type="Pfam" id="PF00012">
    <property type="entry name" value="HSP70"/>
    <property type="match status" value="2"/>
</dbReference>
<dbReference type="EMBL" id="OFSM01000030">
    <property type="protein sequence ID" value="SOY31737.1"/>
    <property type="molecule type" value="Genomic_DNA"/>
</dbReference>
<protein>
    <recommendedName>
        <fullName evidence="3">Chaperone protein DnaK</fullName>
    </recommendedName>
    <alternativeName>
        <fullName evidence="4">Chaperone protein dnaK</fullName>
    </alternativeName>
    <alternativeName>
        <fullName evidence="12">HSP70</fullName>
    </alternativeName>
    <alternativeName>
        <fullName evidence="11">Heat shock 70 kDa protein</fullName>
    </alternativeName>
    <alternativeName>
        <fullName evidence="10">Heat shock protein 70</fullName>
    </alternativeName>
</protein>
<dbReference type="Gene3D" id="2.60.34.10">
    <property type="entry name" value="Substrate Binding Domain Of DNAk, Chain A, domain 1"/>
    <property type="match status" value="1"/>
</dbReference>
<dbReference type="SUPFAM" id="SSF100920">
    <property type="entry name" value="Heat shock protein 70kD (HSP70), peptide-binding domain"/>
    <property type="match status" value="1"/>
</dbReference>
<evidence type="ECO:0000256" key="4">
    <source>
        <dbReference type="ARBA" id="ARBA00017249"/>
    </source>
</evidence>
<dbReference type="InterPro" id="IPR043129">
    <property type="entry name" value="ATPase_NBD"/>
</dbReference>
<keyword evidence="14" id="KW-0175">Coiled coil</keyword>
<dbReference type="RefSeq" id="WP_103241716.1">
    <property type="nucleotide sequence ID" value="NZ_JANJZD010000031.1"/>
</dbReference>
<evidence type="ECO:0000256" key="3">
    <source>
        <dbReference type="ARBA" id="ARBA00014415"/>
    </source>
</evidence>
<evidence type="ECO:0000256" key="1">
    <source>
        <dbReference type="ARBA" id="ARBA00002290"/>
    </source>
</evidence>
<dbReference type="PROSITE" id="PS00297">
    <property type="entry name" value="HSP70_1"/>
    <property type="match status" value="1"/>
</dbReference>
<dbReference type="InterPro" id="IPR029047">
    <property type="entry name" value="HSP70_peptide-bd_sf"/>
</dbReference>
<keyword evidence="5" id="KW-0597">Phosphoprotein</keyword>
<comment type="function">
    <text evidence="1">Acts as a chaperone.</text>
</comment>
<evidence type="ECO:0000256" key="9">
    <source>
        <dbReference type="ARBA" id="ARBA00023186"/>
    </source>
</evidence>
<evidence type="ECO:0000256" key="11">
    <source>
        <dbReference type="ARBA" id="ARBA00030945"/>
    </source>
</evidence>
<dbReference type="FunFam" id="3.30.420.40:FF:000071">
    <property type="entry name" value="Molecular chaperone DnaK"/>
    <property type="match status" value="1"/>
</dbReference>
<dbReference type="AlphaFoldDB" id="A0A2K4ZMM4"/>
<feature type="coiled-coil region" evidence="14">
    <location>
        <begin position="223"/>
        <end position="250"/>
    </location>
</feature>